<name>A0A6J5QLP5_9CAUD</name>
<organism evidence="1">
    <name type="scientific">uncultured Caudovirales phage</name>
    <dbReference type="NCBI Taxonomy" id="2100421"/>
    <lineage>
        <taxon>Viruses</taxon>
        <taxon>Duplodnaviria</taxon>
        <taxon>Heunggongvirae</taxon>
        <taxon>Uroviricota</taxon>
        <taxon>Caudoviricetes</taxon>
        <taxon>Peduoviridae</taxon>
        <taxon>Maltschvirus</taxon>
        <taxon>Maltschvirus maltsch</taxon>
    </lineage>
</organism>
<proteinExistence type="predicted"/>
<dbReference type="EMBL" id="LR796986">
    <property type="protein sequence ID" value="CAB4180484.1"/>
    <property type="molecule type" value="Genomic_DNA"/>
</dbReference>
<evidence type="ECO:0000313" key="1">
    <source>
        <dbReference type="EMBL" id="CAB4180484.1"/>
    </source>
</evidence>
<sequence>MSNGFQQLHTTTTVRTVSQNDTGCNNFLKNISGCGGWSRTSYLMVMSHAGYSFPTPRYKALVLTIHQSGIHPQLVSAFPTRLGTALDGLAETNGLASSRLTLPTIPMRVSYWYSLRLADRRIAVTLHQHPLSQYNWRLLRVLPDYRQAEADYSAISMCIGRKAIFPLVGSPEKPSCAGTARVRSCCAE</sequence>
<gene>
    <name evidence="1" type="ORF">UFOVP1049_39</name>
</gene>
<protein>
    <submittedName>
        <fullName evidence="1">Uncharacterized protein</fullName>
    </submittedName>
</protein>
<reference evidence="1" key="1">
    <citation type="submission" date="2020-05" db="EMBL/GenBank/DDBJ databases">
        <authorList>
            <person name="Chiriac C."/>
            <person name="Salcher M."/>
            <person name="Ghai R."/>
            <person name="Kavagutti S V."/>
        </authorList>
    </citation>
    <scope>NUCLEOTIDE SEQUENCE</scope>
</reference>
<accession>A0A6J5QLP5</accession>